<dbReference type="PANTHER" id="PTHR18964">
    <property type="entry name" value="ROK (REPRESSOR, ORF, KINASE) FAMILY"/>
    <property type="match status" value="1"/>
</dbReference>
<evidence type="ECO:0000313" key="1">
    <source>
        <dbReference type="EMBL" id="EQD30264.1"/>
    </source>
</evidence>
<reference evidence="1" key="1">
    <citation type="submission" date="2013-08" db="EMBL/GenBank/DDBJ databases">
        <authorList>
            <person name="Mendez C."/>
            <person name="Richter M."/>
            <person name="Ferrer M."/>
            <person name="Sanchez J."/>
        </authorList>
    </citation>
    <scope>NUCLEOTIDE SEQUENCE</scope>
</reference>
<feature type="non-terminal residue" evidence="1">
    <location>
        <position position="1"/>
    </location>
</feature>
<protein>
    <submittedName>
        <fullName evidence="1">ROK family protein</fullName>
    </submittedName>
</protein>
<dbReference type="InterPro" id="IPR043129">
    <property type="entry name" value="ATPase_NBD"/>
</dbReference>
<name>T0ZNH9_9ZZZZ</name>
<dbReference type="Gene3D" id="3.30.420.40">
    <property type="match status" value="2"/>
</dbReference>
<dbReference type="Pfam" id="PF00480">
    <property type="entry name" value="ROK"/>
    <property type="match status" value="1"/>
</dbReference>
<organism evidence="1">
    <name type="scientific">mine drainage metagenome</name>
    <dbReference type="NCBI Taxonomy" id="410659"/>
    <lineage>
        <taxon>unclassified sequences</taxon>
        <taxon>metagenomes</taxon>
        <taxon>ecological metagenomes</taxon>
    </lineage>
</organism>
<comment type="caution">
    <text evidence="1">The sequence shown here is derived from an EMBL/GenBank/DDBJ whole genome shotgun (WGS) entry which is preliminary data.</text>
</comment>
<dbReference type="AlphaFoldDB" id="T0ZNH9"/>
<dbReference type="SUPFAM" id="SSF53067">
    <property type="entry name" value="Actin-like ATPase domain"/>
    <property type="match status" value="1"/>
</dbReference>
<gene>
    <name evidence="1" type="ORF">B2A_14210</name>
</gene>
<dbReference type="PANTHER" id="PTHR18964:SF149">
    <property type="entry name" value="BIFUNCTIONAL UDP-N-ACETYLGLUCOSAMINE 2-EPIMERASE_N-ACETYLMANNOSAMINE KINASE"/>
    <property type="match status" value="1"/>
</dbReference>
<dbReference type="EMBL" id="AUZZ01010301">
    <property type="protein sequence ID" value="EQD30264.1"/>
    <property type="molecule type" value="Genomic_DNA"/>
</dbReference>
<sequence>RSACPHAPAAIGVGVAAQVDSSEGRVLYAPNLKWRSRPLASDLSRHLQCPVYIINDARAATLGEWRHGAGQGSDNWLCLMVGTGVGSSAVVGGLLLEGASNSFGEVGHMTLVSGGAPCHCPHRGCIEAYIGGWAIGERARRETATGRGRRSLIRTLAGAPQRITARTVFQAYRRGDSLAIRLVRETEKYFADAVVGLVNGFNPERLVLGGGIIEGLPHLLPVLRSAIRSDLPTVGARVRLVRARLGSDTVLIGAGTYALERHRILPVQG</sequence>
<dbReference type="InterPro" id="IPR000600">
    <property type="entry name" value="ROK"/>
</dbReference>
<reference evidence="1" key="2">
    <citation type="journal article" date="2014" name="ISME J.">
        <title>Microbial stratification in low pH oxic and suboxic macroscopic growths along an acid mine drainage.</title>
        <authorList>
            <person name="Mendez-Garcia C."/>
            <person name="Mesa V."/>
            <person name="Sprenger R.R."/>
            <person name="Richter M."/>
            <person name="Diez M.S."/>
            <person name="Solano J."/>
            <person name="Bargiela R."/>
            <person name="Golyshina O.V."/>
            <person name="Manteca A."/>
            <person name="Ramos J.L."/>
            <person name="Gallego J.R."/>
            <person name="Llorente I."/>
            <person name="Martins Dos Santos V.A."/>
            <person name="Jensen O.N."/>
            <person name="Pelaez A.I."/>
            <person name="Sanchez J."/>
            <person name="Ferrer M."/>
        </authorList>
    </citation>
    <scope>NUCLEOTIDE SEQUENCE</scope>
</reference>
<proteinExistence type="predicted"/>
<accession>T0ZNH9</accession>